<evidence type="ECO:0000256" key="3">
    <source>
        <dbReference type="ARBA" id="ARBA00022452"/>
    </source>
</evidence>
<dbReference type="Pfam" id="PF01459">
    <property type="entry name" value="Porin_3"/>
    <property type="match status" value="1"/>
</dbReference>
<evidence type="ECO:0000313" key="7">
    <source>
        <dbReference type="RefSeq" id="XP_030384073.1"/>
    </source>
</evidence>
<dbReference type="InterPro" id="IPR027246">
    <property type="entry name" value="Porin_Euk/Tom40"/>
</dbReference>
<dbReference type="Proteomes" id="UP000504634">
    <property type="component" value="Unplaced"/>
</dbReference>
<accession>A0A6J2U957</accession>
<name>A0A6J2U957_DROLE</name>
<dbReference type="PANTHER" id="PTHR11743">
    <property type="entry name" value="VOLTAGE-DEPENDENT ANION-SELECTIVE CHANNEL"/>
    <property type="match status" value="1"/>
</dbReference>
<comment type="subcellular location">
    <subcellularLocation>
        <location evidence="1">Mitochondrion outer membrane</location>
    </subcellularLocation>
</comment>
<dbReference type="PANTHER" id="PTHR11743:SF70">
    <property type="entry name" value="GH26960P-RELATED"/>
    <property type="match status" value="1"/>
</dbReference>
<dbReference type="GO" id="GO:0005741">
    <property type="term" value="C:mitochondrial outer membrane"/>
    <property type="evidence" value="ECO:0007669"/>
    <property type="project" value="UniProtKB-SubCell"/>
</dbReference>
<keyword evidence="5" id="KW-0813">Transport</keyword>
<evidence type="ECO:0000256" key="2">
    <source>
        <dbReference type="ARBA" id="ARBA00007780"/>
    </source>
</evidence>
<dbReference type="InterPro" id="IPR023614">
    <property type="entry name" value="Porin_dom_sf"/>
</dbReference>
<sequence length="304" mass="34178">MAEEGGETQSVEEEEEILLPPPVEDEMPTFFHIGSCAKDCLITGYKIGVWHADTSSESKGLILKTYGDAKPDKKSISGGLELRKIFEGLELAQGWNTDQRVSTEITWRKPMGPSRLLASILAKYNLEGETGLAATLKLGYDQRPYKFEVIVPVIQEPKLMGYFLAVPAQKWTLGYRTVYDMENKGFDKHALCVGYNNGSTELGLKFENFEDWRGSIFQRMGERWAFALKANCYKNDSTKFAFGGQYQLNEDTLLKAKVRDDGLMGLIYQSKVSDSIKVTYHLGFEGKHPLDGEHKIGVSWSLNC</sequence>
<keyword evidence="5" id="KW-0406">Ion transport</keyword>
<keyword evidence="4" id="KW-1000">Mitochondrion outer membrane</keyword>
<comment type="similarity">
    <text evidence="2">Belongs to the eukaryotic mitochondrial porin family.</text>
</comment>
<reference evidence="7" key="1">
    <citation type="submission" date="2025-08" db="UniProtKB">
        <authorList>
            <consortium name="RefSeq"/>
        </authorList>
    </citation>
    <scope>IDENTIFICATION</scope>
    <source>
        <strain evidence="7">11010-0011.00</strain>
        <tissue evidence="7">Whole body</tissue>
    </source>
</reference>
<evidence type="ECO:0000256" key="5">
    <source>
        <dbReference type="ARBA" id="ARBA00023114"/>
    </source>
</evidence>
<gene>
    <name evidence="7" type="primary">LOC115631463</name>
</gene>
<dbReference type="GO" id="GO:0008308">
    <property type="term" value="F:voltage-gated monoatomic anion channel activity"/>
    <property type="evidence" value="ECO:0007669"/>
    <property type="project" value="InterPro"/>
</dbReference>
<dbReference type="InterPro" id="IPR001925">
    <property type="entry name" value="Porin_Euk"/>
</dbReference>
<organism evidence="6 7">
    <name type="scientific">Drosophila lebanonensis</name>
    <name type="common">Fruit fly</name>
    <name type="synonym">Scaptodrosophila lebanonensis</name>
    <dbReference type="NCBI Taxonomy" id="7225"/>
    <lineage>
        <taxon>Eukaryota</taxon>
        <taxon>Metazoa</taxon>
        <taxon>Ecdysozoa</taxon>
        <taxon>Arthropoda</taxon>
        <taxon>Hexapoda</taxon>
        <taxon>Insecta</taxon>
        <taxon>Pterygota</taxon>
        <taxon>Neoptera</taxon>
        <taxon>Endopterygota</taxon>
        <taxon>Diptera</taxon>
        <taxon>Brachycera</taxon>
        <taxon>Muscomorpha</taxon>
        <taxon>Ephydroidea</taxon>
        <taxon>Drosophilidae</taxon>
        <taxon>Scaptodrosophila</taxon>
    </lineage>
</organism>
<dbReference type="AlphaFoldDB" id="A0A6J2U957"/>
<evidence type="ECO:0000256" key="1">
    <source>
        <dbReference type="ARBA" id="ARBA00004294"/>
    </source>
</evidence>
<keyword evidence="3" id="KW-0472">Membrane</keyword>
<dbReference type="GO" id="GO:0015288">
    <property type="term" value="F:porin activity"/>
    <property type="evidence" value="ECO:0007669"/>
    <property type="project" value="UniProtKB-KW"/>
</dbReference>
<dbReference type="GeneID" id="115631463"/>
<keyword evidence="5" id="KW-0626">Porin</keyword>
<dbReference type="Gene3D" id="2.40.160.10">
    <property type="entry name" value="Porin"/>
    <property type="match status" value="1"/>
</dbReference>
<dbReference type="OrthoDB" id="7827681at2759"/>
<evidence type="ECO:0000313" key="6">
    <source>
        <dbReference type="Proteomes" id="UP000504634"/>
    </source>
</evidence>
<keyword evidence="3" id="KW-1134">Transmembrane beta strand</keyword>
<evidence type="ECO:0000256" key="4">
    <source>
        <dbReference type="ARBA" id="ARBA00022787"/>
    </source>
</evidence>
<dbReference type="CDD" id="cd07306">
    <property type="entry name" value="Porin3_VDAC"/>
    <property type="match status" value="1"/>
</dbReference>
<keyword evidence="3" id="KW-0812">Transmembrane</keyword>
<keyword evidence="4" id="KW-0496">Mitochondrion</keyword>
<keyword evidence="6" id="KW-1185">Reference proteome</keyword>
<protein>
    <submittedName>
        <fullName evidence="7">Voltage-dependent anion-selective channel-like</fullName>
    </submittedName>
</protein>
<dbReference type="GO" id="GO:0046930">
    <property type="term" value="C:pore complex"/>
    <property type="evidence" value="ECO:0007669"/>
    <property type="project" value="UniProtKB-KW"/>
</dbReference>
<dbReference type="PRINTS" id="PR00185">
    <property type="entry name" value="EUKARYTPORIN"/>
</dbReference>
<dbReference type="RefSeq" id="XP_030384073.1">
    <property type="nucleotide sequence ID" value="XM_030528213.1"/>
</dbReference>
<proteinExistence type="inferred from homology"/>